<keyword evidence="2" id="KW-1185">Reference proteome</keyword>
<evidence type="ECO:0000313" key="1">
    <source>
        <dbReference type="EMBL" id="KAJ9697385.1"/>
    </source>
</evidence>
<gene>
    <name evidence="1" type="ORF">PVL29_009278</name>
</gene>
<organism evidence="1 2">
    <name type="scientific">Vitis rotundifolia</name>
    <name type="common">Muscadine grape</name>
    <dbReference type="NCBI Taxonomy" id="103349"/>
    <lineage>
        <taxon>Eukaryota</taxon>
        <taxon>Viridiplantae</taxon>
        <taxon>Streptophyta</taxon>
        <taxon>Embryophyta</taxon>
        <taxon>Tracheophyta</taxon>
        <taxon>Spermatophyta</taxon>
        <taxon>Magnoliopsida</taxon>
        <taxon>eudicotyledons</taxon>
        <taxon>Gunneridae</taxon>
        <taxon>Pentapetalae</taxon>
        <taxon>rosids</taxon>
        <taxon>Vitales</taxon>
        <taxon>Vitaceae</taxon>
        <taxon>Viteae</taxon>
        <taxon>Vitis</taxon>
    </lineage>
</organism>
<protein>
    <submittedName>
        <fullName evidence="1">Uncharacterized protein</fullName>
    </submittedName>
</protein>
<proteinExistence type="predicted"/>
<accession>A0AA38ZYQ9</accession>
<dbReference type="EMBL" id="JARBHA010000007">
    <property type="protein sequence ID" value="KAJ9697385.1"/>
    <property type="molecule type" value="Genomic_DNA"/>
</dbReference>
<dbReference type="PANTHER" id="PTHR34792:SF1">
    <property type="entry name" value="OS02G0121500 PROTEIN"/>
    <property type="match status" value="1"/>
</dbReference>
<sequence>MFFLSLMEHTLQLRPHLLDLPLNEAVKGEFETKIDNFERIRPQELNEQNIEALVAENNLSFLSFTSGSLTMIFIDTLLKLGILFPMKIDKKSTTISSTKTQAWLDNATAIMEMMCGSYVHISRLIWDLKNSERKERISMQRNQLRTDEESKEVVSLGGNNPSGLRNGLNGVVSANSIGGSAMEKNSIEARKGSPGNNLTPVDPCHYERNNSNVDAQLDLILFGCVSR</sequence>
<dbReference type="AlphaFoldDB" id="A0AA38ZYQ9"/>
<dbReference type="Proteomes" id="UP001168098">
    <property type="component" value="Unassembled WGS sequence"/>
</dbReference>
<dbReference type="PANTHER" id="PTHR34792">
    <property type="entry name" value="OS02G0121500 PROTEIN"/>
    <property type="match status" value="1"/>
</dbReference>
<comment type="caution">
    <text evidence="1">The sequence shown here is derived from an EMBL/GenBank/DDBJ whole genome shotgun (WGS) entry which is preliminary data.</text>
</comment>
<reference evidence="1 2" key="1">
    <citation type="journal article" date="2023" name="BMC Biotechnol.">
        <title>Vitis rotundifolia cv Carlos genome sequencing.</title>
        <authorList>
            <person name="Huff M."/>
            <person name="Hulse-Kemp A."/>
            <person name="Scheffler B."/>
            <person name="Youngblood R."/>
            <person name="Simpson S."/>
            <person name="Babiker E."/>
            <person name="Staton M."/>
        </authorList>
    </citation>
    <scope>NUCLEOTIDE SEQUENCE [LARGE SCALE GENOMIC DNA]</scope>
    <source>
        <tissue evidence="1">Leaf</tissue>
    </source>
</reference>
<evidence type="ECO:0000313" key="2">
    <source>
        <dbReference type="Proteomes" id="UP001168098"/>
    </source>
</evidence>
<name>A0AA38ZYQ9_VITRO</name>
<dbReference type="InterPro" id="IPR040305">
    <property type="entry name" value="At1g75730-like"/>
</dbReference>